<evidence type="ECO:0000313" key="2">
    <source>
        <dbReference type="Proteomes" id="UP001172386"/>
    </source>
</evidence>
<proteinExistence type="predicted"/>
<comment type="caution">
    <text evidence="1">The sequence shown here is derived from an EMBL/GenBank/DDBJ whole genome shotgun (WGS) entry which is preliminary data.</text>
</comment>
<reference evidence="1" key="1">
    <citation type="submission" date="2022-10" db="EMBL/GenBank/DDBJ databases">
        <title>Culturing micro-colonial fungi from biological soil crusts in the Mojave desert and describing Neophaeococcomyces mojavensis, and introducing the new genera and species Taxawa tesnikishii.</title>
        <authorList>
            <person name="Kurbessoian T."/>
            <person name="Stajich J.E."/>
        </authorList>
    </citation>
    <scope>NUCLEOTIDE SEQUENCE</scope>
    <source>
        <strain evidence="1">JES_112</strain>
    </source>
</reference>
<accession>A0ACC2ZWF0</accession>
<name>A0ACC2ZWF0_9EURO</name>
<dbReference type="EMBL" id="JAPDRQ010000227">
    <property type="protein sequence ID" value="KAJ9651938.1"/>
    <property type="molecule type" value="Genomic_DNA"/>
</dbReference>
<gene>
    <name evidence="1" type="ORF">H2198_008801</name>
</gene>
<dbReference type="Proteomes" id="UP001172386">
    <property type="component" value="Unassembled WGS sequence"/>
</dbReference>
<sequence length="374" mass="42685">MPRLPPVLISQAARLDRHLPLLLRECRDLNSARNELRWMQEAVDEPQREGSIGTRSAGPHDHALASFVKRRARGEPIQYILGTQPFGELDIKCRPGVLIPRPETEVYTTELARIIQKVQVEAEATSKHCYIVDFCTGTGCIALLLHSLLKPPTPQQHGKFRQLRIRGFDISQHALRLSAENTHHNLELRALHKDAVQDICFEHLDLLALAQQPKEKIITTLYHKYEAQPLDLIVSNPPYISPQQYKPGGSTTKSVRKFEPKLALVPPDSLLFDGVDQADQFYAALIRIAVASRARLLVVEVGDTEQALRVRDMCRAHQEAWIEIWKDDNTVVSDTGVPFDSRQGFEDRIDARVVAMWFDPEWIKWRKQSLVRRN</sequence>
<keyword evidence="2" id="KW-1185">Reference proteome</keyword>
<evidence type="ECO:0000313" key="1">
    <source>
        <dbReference type="EMBL" id="KAJ9651938.1"/>
    </source>
</evidence>
<protein>
    <submittedName>
        <fullName evidence="1">Uncharacterized protein</fullName>
    </submittedName>
</protein>
<organism evidence="1 2">
    <name type="scientific">Neophaeococcomyces mojaviensis</name>
    <dbReference type="NCBI Taxonomy" id="3383035"/>
    <lineage>
        <taxon>Eukaryota</taxon>
        <taxon>Fungi</taxon>
        <taxon>Dikarya</taxon>
        <taxon>Ascomycota</taxon>
        <taxon>Pezizomycotina</taxon>
        <taxon>Eurotiomycetes</taxon>
        <taxon>Chaetothyriomycetidae</taxon>
        <taxon>Chaetothyriales</taxon>
        <taxon>Chaetothyriales incertae sedis</taxon>
        <taxon>Neophaeococcomyces</taxon>
    </lineage>
</organism>